<evidence type="ECO:0000256" key="1">
    <source>
        <dbReference type="ARBA" id="ARBA00009013"/>
    </source>
</evidence>
<protein>
    <recommendedName>
        <fullName evidence="2">Anti-sigma factor antagonist</fullName>
    </recommendedName>
</protein>
<organism evidence="3 4">
    <name type="scientific">Capsulimonas corticalis</name>
    <dbReference type="NCBI Taxonomy" id="2219043"/>
    <lineage>
        <taxon>Bacteria</taxon>
        <taxon>Bacillati</taxon>
        <taxon>Armatimonadota</taxon>
        <taxon>Armatimonadia</taxon>
        <taxon>Capsulimonadales</taxon>
        <taxon>Capsulimonadaceae</taxon>
        <taxon>Capsulimonas</taxon>
    </lineage>
</organism>
<dbReference type="OrthoDB" id="9799280at2"/>
<dbReference type="Pfam" id="PF01740">
    <property type="entry name" value="STAS"/>
    <property type="match status" value="1"/>
</dbReference>
<dbReference type="Gene3D" id="3.30.750.24">
    <property type="entry name" value="STAS domain"/>
    <property type="match status" value="1"/>
</dbReference>
<dbReference type="InterPro" id="IPR003658">
    <property type="entry name" value="Anti-sigma_ant"/>
</dbReference>
<keyword evidence="4" id="KW-1185">Reference proteome</keyword>
<comment type="similarity">
    <text evidence="1 2">Belongs to the anti-sigma-factor antagonist family.</text>
</comment>
<dbReference type="GO" id="GO:0043856">
    <property type="term" value="F:anti-sigma factor antagonist activity"/>
    <property type="evidence" value="ECO:0007669"/>
    <property type="project" value="InterPro"/>
</dbReference>
<dbReference type="NCBIfam" id="TIGR00377">
    <property type="entry name" value="ant_ant_sig"/>
    <property type="match status" value="1"/>
</dbReference>
<dbReference type="CDD" id="cd07043">
    <property type="entry name" value="STAS_anti-anti-sigma_factors"/>
    <property type="match status" value="1"/>
</dbReference>
<dbReference type="FunCoup" id="A0A402CZV7">
    <property type="interactions" value="89"/>
</dbReference>
<dbReference type="RefSeq" id="WP_119322825.1">
    <property type="nucleotide sequence ID" value="NZ_AP025739.1"/>
</dbReference>
<reference evidence="3 4" key="1">
    <citation type="journal article" date="2019" name="Int. J. Syst. Evol. Microbiol.">
        <title>Capsulimonas corticalis gen. nov., sp. nov., an aerobic capsulated bacterium, of a novel bacterial order, Capsulimonadales ord. nov., of the class Armatimonadia of the phylum Armatimonadetes.</title>
        <authorList>
            <person name="Li J."/>
            <person name="Kudo C."/>
            <person name="Tonouchi A."/>
        </authorList>
    </citation>
    <scope>NUCLEOTIDE SEQUENCE [LARGE SCALE GENOMIC DNA]</scope>
    <source>
        <strain evidence="3 4">AX-7</strain>
    </source>
</reference>
<dbReference type="PROSITE" id="PS50801">
    <property type="entry name" value="STAS"/>
    <property type="match status" value="1"/>
</dbReference>
<dbReference type="PANTHER" id="PTHR33495">
    <property type="entry name" value="ANTI-SIGMA FACTOR ANTAGONIST TM_1081-RELATED-RELATED"/>
    <property type="match status" value="1"/>
</dbReference>
<sequence>MNLTINSRTPNETTRILEIEGEIDVYTSPQLKQEIVKLAEGGVKHLIINLSKVEYLDSTGLGVLIGGLKRLREAEGNLVLVGPALRILRIFEITGLDKIFDIYATEEDAAAKEGVSL</sequence>
<dbReference type="AlphaFoldDB" id="A0A402CZV7"/>
<dbReference type="SUPFAM" id="SSF52091">
    <property type="entry name" value="SpoIIaa-like"/>
    <property type="match status" value="1"/>
</dbReference>
<dbReference type="KEGG" id="ccot:CCAX7_58960"/>
<name>A0A402CZV7_9BACT</name>
<dbReference type="EMBL" id="AP025739">
    <property type="protein sequence ID" value="BDI33845.1"/>
    <property type="molecule type" value="Genomic_DNA"/>
</dbReference>
<evidence type="ECO:0000313" key="3">
    <source>
        <dbReference type="EMBL" id="BDI33845.1"/>
    </source>
</evidence>
<dbReference type="PANTHER" id="PTHR33495:SF2">
    <property type="entry name" value="ANTI-SIGMA FACTOR ANTAGONIST TM_1081-RELATED"/>
    <property type="match status" value="1"/>
</dbReference>
<dbReference type="InterPro" id="IPR036513">
    <property type="entry name" value="STAS_dom_sf"/>
</dbReference>
<dbReference type="InterPro" id="IPR002645">
    <property type="entry name" value="STAS_dom"/>
</dbReference>
<evidence type="ECO:0000313" key="4">
    <source>
        <dbReference type="Proteomes" id="UP000287394"/>
    </source>
</evidence>
<proteinExistence type="inferred from homology"/>
<gene>
    <name evidence="3" type="primary">rsbV_3</name>
    <name evidence="3" type="ORF">CCAX7_58960</name>
</gene>
<evidence type="ECO:0000256" key="2">
    <source>
        <dbReference type="RuleBase" id="RU003749"/>
    </source>
</evidence>
<dbReference type="Proteomes" id="UP000287394">
    <property type="component" value="Chromosome"/>
</dbReference>
<accession>A0A402CZV7</accession>